<dbReference type="CDD" id="cd00086">
    <property type="entry name" value="homeodomain"/>
    <property type="match status" value="1"/>
</dbReference>
<dbReference type="InterPro" id="IPR050224">
    <property type="entry name" value="TALE_homeobox"/>
</dbReference>
<dbReference type="InterPro" id="IPR001356">
    <property type="entry name" value="HD"/>
</dbReference>
<evidence type="ECO:0000256" key="3">
    <source>
        <dbReference type="ARBA" id="ARBA00023015"/>
    </source>
</evidence>
<sequence length="489" mass="53820">MTTFYDDWSERIAAPVVYLKEHLPSSYQETQVLPGNVTMYMNSASGSDTLGIDSSSQQQQEIVSNYSGLRVAEQDINALREFHALGGGPSVIHQNGLSLSPGTQIPGAVQTCPAFPGSSPILATQAAQQLLDEVVSTSKALKQLEDGAGAEKHTQEGKIFPDIVDGVKNEDGGSSSSKGLSHSERQELQNKLAKLFGMLDEVDKRYKQFYHQMQIVASSLDTIAGPGAAKPYTSLALQRISLHFRCLKDAINGQISATRKGLGEQDSSSDNKGVRIARLRYVDQQLRQHKALQQQLGIMQPDAAWRPQRGLPESSVSILRAWLFEHFLHPQTDLSRSQVSNWFINARVRLWKPMVEDMYKEEFGHMEMDSHSSSENAVNLIKGYSIRSHEEAGHYPRCVLGVRDDYGMAGLGRFGHGTRVSLSLGLQNFKGSSVPFSGPMHHGFVPTRGDDDVFHGVVLASSTESELAEIDAIRNPNPGDQYHRLGYGQ</sequence>
<evidence type="ECO:0000313" key="11">
    <source>
        <dbReference type="Proteomes" id="UP001345219"/>
    </source>
</evidence>
<keyword evidence="4" id="KW-0238">DNA-binding</keyword>
<comment type="subcellular location">
    <subcellularLocation>
        <location evidence="1">Nucleus</location>
    </subcellularLocation>
</comment>
<evidence type="ECO:0000256" key="2">
    <source>
        <dbReference type="ARBA" id="ARBA00006454"/>
    </source>
</evidence>
<gene>
    <name evidence="10" type="ORF">SAY87_014363</name>
</gene>
<dbReference type="SUPFAM" id="SSF46689">
    <property type="entry name" value="Homeodomain-like"/>
    <property type="match status" value="1"/>
</dbReference>
<dbReference type="GO" id="GO:0006355">
    <property type="term" value="P:regulation of DNA-templated transcription"/>
    <property type="evidence" value="ECO:0007669"/>
    <property type="project" value="InterPro"/>
</dbReference>
<keyword evidence="6" id="KW-0804">Transcription</keyword>
<accession>A0AAN7H2Q8</accession>
<evidence type="ECO:0000256" key="5">
    <source>
        <dbReference type="ARBA" id="ARBA00023155"/>
    </source>
</evidence>
<dbReference type="PANTHER" id="PTHR11850">
    <property type="entry name" value="HOMEOBOX PROTEIN TRANSCRIPTION FACTORS"/>
    <property type="match status" value="1"/>
</dbReference>
<evidence type="ECO:0000256" key="1">
    <source>
        <dbReference type="ARBA" id="ARBA00004123"/>
    </source>
</evidence>
<feature type="region of interest" description="Disordered" evidence="8">
    <location>
        <begin position="163"/>
        <end position="184"/>
    </location>
</feature>
<dbReference type="Pfam" id="PF05920">
    <property type="entry name" value="Homeobox_KN"/>
    <property type="match status" value="1"/>
</dbReference>
<protein>
    <recommendedName>
        <fullName evidence="9">POX domain-containing protein</fullName>
    </recommendedName>
</protein>
<dbReference type="GO" id="GO:0005634">
    <property type="term" value="C:nucleus"/>
    <property type="evidence" value="ECO:0007669"/>
    <property type="project" value="UniProtKB-SubCell"/>
</dbReference>
<dbReference type="InterPro" id="IPR009057">
    <property type="entry name" value="Homeodomain-like_sf"/>
</dbReference>
<name>A0AAN7H2Q8_9MYRT</name>
<organism evidence="10 11">
    <name type="scientific">Trapa incisa</name>
    <dbReference type="NCBI Taxonomy" id="236973"/>
    <lineage>
        <taxon>Eukaryota</taxon>
        <taxon>Viridiplantae</taxon>
        <taxon>Streptophyta</taxon>
        <taxon>Embryophyta</taxon>
        <taxon>Tracheophyta</taxon>
        <taxon>Spermatophyta</taxon>
        <taxon>Magnoliopsida</taxon>
        <taxon>eudicotyledons</taxon>
        <taxon>Gunneridae</taxon>
        <taxon>Pentapetalae</taxon>
        <taxon>rosids</taxon>
        <taxon>malvids</taxon>
        <taxon>Myrtales</taxon>
        <taxon>Lythraceae</taxon>
        <taxon>Trapa</taxon>
    </lineage>
</organism>
<comment type="caution">
    <text evidence="10">The sequence shown here is derived from an EMBL/GenBank/DDBJ whole genome shotgun (WGS) entry which is preliminary data.</text>
</comment>
<dbReference type="Gene3D" id="1.10.10.60">
    <property type="entry name" value="Homeodomain-like"/>
    <property type="match status" value="1"/>
</dbReference>
<dbReference type="EMBL" id="JAXIOK010000019">
    <property type="protein sequence ID" value="KAK4747777.1"/>
    <property type="molecule type" value="Genomic_DNA"/>
</dbReference>
<dbReference type="InterPro" id="IPR008422">
    <property type="entry name" value="KN_HD"/>
</dbReference>
<evidence type="ECO:0000256" key="6">
    <source>
        <dbReference type="ARBA" id="ARBA00023163"/>
    </source>
</evidence>
<keyword evidence="5" id="KW-0371">Homeobox</keyword>
<proteinExistence type="inferred from homology"/>
<dbReference type="Proteomes" id="UP001345219">
    <property type="component" value="Chromosome 12"/>
</dbReference>
<evidence type="ECO:0000256" key="4">
    <source>
        <dbReference type="ARBA" id="ARBA00023125"/>
    </source>
</evidence>
<dbReference type="Pfam" id="PF07526">
    <property type="entry name" value="POX"/>
    <property type="match status" value="1"/>
</dbReference>
<keyword evidence="7" id="KW-0539">Nucleus</keyword>
<feature type="domain" description="POX" evidence="9">
    <location>
        <begin position="115"/>
        <end position="253"/>
    </location>
</feature>
<evidence type="ECO:0000256" key="7">
    <source>
        <dbReference type="ARBA" id="ARBA00023242"/>
    </source>
</evidence>
<dbReference type="SMART" id="SM00574">
    <property type="entry name" value="POX"/>
    <property type="match status" value="1"/>
</dbReference>
<evidence type="ECO:0000256" key="8">
    <source>
        <dbReference type="SAM" id="MobiDB-lite"/>
    </source>
</evidence>
<keyword evidence="3" id="KW-0805">Transcription regulation</keyword>
<dbReference type="GO" id="GO:0003677">
    <property type="term" value="F:DNA binding"/>
    <property type="evidence" value="ECO:0007669"/>
    <property type="project" value="UniProtKB-KW"/>
</dbReference>
<comment type="similarity">
    <text evidence="2">Belongs to the TALE/BELL homeobox family.</text>
</comment>
<evidence type="ECO:0000313" key="10">
    <source>
        <dbReference type="EMBL" id="KAK4747777.1"/>
    </source>
</evidence>
<reference evidence="10 11" key="1">
    <citation type="journal article" date="2023" name="Hortic Res">
        <title>Pangenome of water caltrop reveals structural variations and asymmetric subgenome divergence after allopolyploidization.</title>
        <authorList>
            <person name="Zhang X."/>
            <person name="Chen Y."/>
            <person name="Wang L."/>
            <person name="Yuan Y."/>
            <person name="Fang M."/>
            <person name="Shi L."/>
            <person name="Lu R."/>
            <person name="Comes H.P."/>
            <person name="Ma Y."/>
            <person name="Chen Y."/>
            <person name="Huang G."/>
            <person name="Zhou Y."/>
            <person name="Zheng Z."/>
            <person name="Qiu Y."/>
        </authorList>
    </citation>
    <scope>NUCLEOTIDE SEQUENCE [LARGE SCALE GENOMIC DNA]</scope>
    <source>
        <tissue evidence="10">Roots</tissue>
    </source>
</reference>
<dbReference type="AlphaFoldDB" id="A0AAN7H2Q8"/>
<evidence type="ECO:0000259" key="9">
    <source>
        <dbReference type="SMART" id="SM00574"/>
    </source>
</evidence>
<keyword evidence="11" id="KW-1185">Reference proteome</keyword>
<dbReference type="InterPro" id="IPR006563">
    <property type="entry name" value="POX_dom"/>
</dbReference>